<dbReference type="InterPro" id="IPR036412">
    <property type="entry name" value="HAD-like_sf"/>
</dbReference>
<dbReference type="GO" id="GO:0006281">
    <property type="term" value="P:DNA repair"/>
    <property type="evidence" value="ECO:0007669"/>
    <property type="project" value="TreeGrafter"/>
</dbReference>
<dbReference type="PANTHER" id="PTHR43434">
    <property type="entry name" value="PHOSPHOGLYCOLATE PHOSPHATASE"/>
    <property type="match status" value="1"/>
</dbReference>
<dbReference type="EC" id="3.1.3.18" evidence="1"/>
<dbReference type="SFLD" id="SFLDG01129">
    <property type="entry name" value="C1.5:_HAD__Beta-PGM__Phosphata"/>
    <property type="match status" value="1"/>
</dbReference>
<keyword evidence="1" id="KW-0378">Hydrolase</keyword>
<name>A0A174PCA5_9FIRM</name>
<dbReference type="Proteomes" id="UP000095765">
    <property type="component" value="Unassembled WGS sequence"/>
</dbReference>
<dbReference type="EMBL" id="CZBE01000007">
    <property type="protein sequence ID" value="CUP58612.1"/>
    <property type="molecule type" value="Genomic_DNA"/>
</dbReference>
<dbReference type="Gene3D" id="3.40.50.1000">
    <property type="entry name" value="HAD superfamily/HAD-like"/>
    <property type="match status" value="1"/>
</dbReference>
<dbReference type="Gene3D" id="1.10.150.240">
    <property type="entry name" value="Putative phosphatase, domain 2"/>
    <property type="match status" value="1"/>
</dbReference>
<protein>
    <submittedName>
        <fullName evidence="1">Phosphoglycolate phosphatase</fullName>
        <ecNumber evidence="1">3.1.3.18</ecNumber>
    </submittedName>
</protein>
<organism evidence="1 2">
    <name type="scientific">Anaerotruncus colihominis</name>
    <dbReference type="NCBI Taxonomy" id="169435"/>
    <lineage>
        <taxon>Bacteria</taxon>
        <taxon>Bacillati</taxon>
        <taxon>Bacillota</taxon>
        <taxon>Clostridia</taxon>
        <taxon>Eubacteriales</taxon>
        <taxon>Oscillospiraceae</taxon>
        <taxon>Anaerotruncus</taxon>
    </lineage>
</organism>
<dbReference type="SFLD" id="SFLDS00003">
    <property type="entry name" value="Haloacid_Dehalogenase"/>
    <property type="match status" value="1"/>
</dbReference>
<dbReference type="InterPro" id="IPR050155">
    <property type="entry name" value="HAD-like_hydrolase_sf"/>
</dbReference>
<evidence type="ECO:0000313" key="2">
    <source>
        <dbReference type="Proteomes" id="UP000095765"/>
    </source>
</evidence>
<dbReference type="InterPro" id="IPR023198">
    <property type="entry name" value="PGP-like_dom2"/>
</dbReference>
<sequence>MEKLIAFDLDGTLSRSDLFLLPAYRTALTKMGRPVLSDEVLLTMIGGTTLDNAQIISAGDMEDYGIFNNYVRQELAAHMSTDARAYPGIAQSIKALQACGCRIVLCSNAMAHYSRPLLESIGLLDLFHDIPQSRPGWDKQHLLKSILETYRPKAAVMVGDRHFDIEAARAVSIPVIGCGYGLAPSEVTGADIVVSDASELPDAVERLLGV</sequence>
<dbReference type="InterPro" id="IPR023214">
    <property type="entry name" value="HAD_sf"/>
</dbReference>
<dbReference type="GO" id="GO:0005829">
    <property type="term" value="C:cytosol"/>
    <property type="evidence" value="ECO:0007669"/>
    <property type="project" value="TreeGrafter"/>
</dbReference>
<reference evidence="1 2" key="1">
    <citation type="submission" date="2015-09" db="EMBL/GenBank/DDBJ databases">
        <authorList>
            <consortium name="Pathogen Informatics"/>
        </authorList>
    </citation>
    <scope>NUCLEOTIDE SEQUENCE [LARGE SCALE GENOMIC DNA]</scope>
    <source>
        <strain evidence="1 2">2789STDY5834939</strain>
    </source>
</reference>
<proteinExistence type="predicted"/>
<dbReference type="InterPro" id="IPR041492">
    <property type="entry name" value="HAD_2"/>
</dbReference>
<dbReference type="RefSeq" id="WP_006877094.1">
    <property type="nucleotide sequence ID" value="NZ_CABIWA010000009.1"/>
</dbReference>
<dbReference type="AlphaFoldDB" id="A0A174PCA5"/>
<gene>
    <name evidence="1" type="primary">gph_2</name>
    <name evidence="1" type="ORF">ERS852551_01270</name>
</gene>
<dbReference type="PANTHER" id="PTHR43434:SF1">
    <property type="entry name" value="PHOSPHOGLYCOLATE PHOSPHATASE"/>
    <property type="match status" value="1"/>
</dbReference>
<accession>A0A174PCA5</accession>
<dbReference type="OrthoDB" id="9807630at2"/>
<evidence type="ECO:0000313" key="1">
    <source>
        <dbReference type="EMBL" id="CUP58612.1"/>
    </source>
</evidence>
<dbReference type="GO" id="GO:0008967">
    <property type="term" value="F:phosphoglycolate phosphatase activity"/>
    <property type="evidence" value="ECO:0007669"/>
    <property type="project" value="UniProtKB-EC"/>
</dbReference>
<dbReference type="SUPFAM" id="SSF56784">
    <property type="entry name" value="HAD-like"/>
    <property type="match status" value="1"/>
</dbReference>
<dbReference type="Pfam" id="PF13419">
    <property type="entry name" value="HAD_2"/>
    <property type="match status" value="1"/>
</dbReference>